<organism evidence="7 8">
    <name type="scientific">Populus alba x Populus x berolinensis</name>
    <dbReference type="NCBI Taxonomy" id="444605"/>
    <lineage>
        <taxon>Eukaryota</taxon>
        <taxon>Viridiplantae</taxon>
        <taxon>Streptophyta</taxon>
        <taxon>Embryophyta</taxon>
        <taxon>Tracheophyta</taxon>
        <taxon>Spermatophyta</taxon>
        <taxon>Magnoliopsida</taxon>
        <taxon>eudicotyledons</taxon>
        <taxon>Gunneridae</taxon>
        <taxon>Pentapetalae</taxon>
        <taxon>rosids</taxon>
        <taxon>fabids</taxon>
        <taxon>Malpighiales</taxon>
        <taxon>Salicaceae</taxon>
        <taxon>Saliceae</taxon>
        <taxon>Populus</taxon>
    </lineage>
</organism>
<keyword evidence="5" id="KW-0472">Membrane</keyword>
<evidence type="ECO:0000256" key="2">
    <source>
        <dbReference type="ARBA" id="ARBA00022614"/>
    </source>
</evidence>
<dbReference type="InterPro" id="IPR001611">
    <property type="entry name" value="Leu-rich_rpt"/>
</dbReference>
<evidence type="ECO:0000256" key="4">
    <source>
        <dbReference type="ARBA" id="ARBA00022737"/>
    </source>
</evidence>
<evidence type="ECO:0000256" key="3">
    <source>
        <dbReference type="ARBA" id="ARBA00022729"/>
    </source>
</evidence>
<dbReference type="Pfam" id="PF00560">
    <property type="entry name" value="LRR_1"/>
    <property type="match status" value="2"/>
</dbReference>
<dbReference type="SUPFAM" id="SSF52058">
    <property type="entry name" value="L domain-like"/>
    <property type="match status" value="1"/>
</dbReference>
<reference evidence="7" key="1">
    <citation type="journal article" date="2023" name="Mol. Ecol. Resour.">
        <title>Chromosome-level genome assembly of a triploid poplar Populus alba 'Berolinensis'.</title>
        <authorList>
            <person name="Chen S."/>
            <person name="Yu Y."/>
            <person name="Wang X."/>
            <person name="Wang S."/>
            <person name="Zhang T."/>
            <person name="Zhou Y."/>
            <person name="He R."/>
            <person name="Meng N."/>
            <person name="Wang Y."/>
            <person name="Liu W."/>
            <person name="Liu Z."/>
            <person name="Liu J."/>
            <person name="Guo Q."/>
            <person name="Huang H."/>
            <person name="Sederoff R.R."/>
            <person name="Wang G."/>
            <person name="Qu G."/>
            <person name="Chen S."/>
        </authorList>
    </citation>
    <scope>NUCLEOTIDE SEQUENCE</scope>
    <source>
        <strain evidence="7">SC-2020</strain>
    </source>
</reference>
<dbReference type="AlphaFoldDB" id="A0AAD6RAK8"/>
<evidence type="ECO:0000313" key="8">
    <source>
        <dbReference type="Proteomes" id="UP001164929"/>
    </source>
</evidence>
<evidence type="ECO:0000256" key="6">
    <source>
        <dbReference type="ARBA" id="ARBA00023180"/>
    </source>
</evidence>
<evidence type="ECO:0000256" key="1">
    <source>
        <dbReference type="ARBA" id="ARBA00004370"/>
    </source>
</evidence>
<keyword evidence="2" id="KW-0433">Leucine-rich repeat</keyword>
<protein>
    <recommendedName>
        <fullName evidence="9">Non-specific serine/threonine protein kinase</fullName>
    </recommendedName>
</protein>
<dbReference type="InterPro" id="IPR032675">
    <property type="entry name" value="LRR_dom_sf"/>
</dbReference>
<dbReference type="FunFam" id="3.80.10.10:FF:000041">
    <property type="entry name" value="LRR receptor-like serine/threonine-protein kinase ERECTA"/>
    <property type="match status" value="1"/>
</dbReference>
<dbReference type="PANTHER" id="PTHR48060:SF21">
    <property type="entry name" value="L DOMAIN-LIKE PROTEIN"/>
    <property type="match status" value="1"/>
</dbReference>
<keyword evidence="6" id="KW-0325">Glycoprotein</keyword>
<dbReference type="PANTHER" id="PTHR48060">
    <property type="entry name" value="DNA DAMAGE-REPAIR/TOLERATION PROTEIN DRT100"/>
    <property type="match status" value="1"/>
</dbReference>
<gene>
    <name evidence="7" type="ORF">NC653_009967</name>
</gene>
<dbReference type="Gene3D" id="3.80.10.10">
    <property type="entry name" value="Ribonuclease Inhibitor"/>
    <property type="match status" value="1"/>
</dbReference>
<keyword evidence="4" id="KW-0677">Repeat</keyword>
<evidence type="ECO:0000256" key="5">
    <source>
        <dbReference type="ARBA" id="ARBA00023136"/>
    </source>
</evidence>
<sequence length="95" mass="10956">MGSLLNLKVLKLDDNYLGGYVPEEIGNLTKLQQLNFRSNNFFGGIPSSVLYLKEMEILDSRENYLSMEISNDIGDLTKFPTLAFYFILLISWTYF</sequence>
<proteinExistence type="predicted"/>
<evidence type="ECO:0000313" key="7">
    <source>
        <dbReference type="EMBL" id="KAJ7005324.1"/>
    </source>
</evidence>
<dbReference type="Proteomes" id="UP001164929">
    <property type="component" value="Chromosome 3"/>
</dbReference>
<accession>A0AAD6RAK8</accession>
<keyword evidence="3" id="KW-0732">Signal</keyword>
<comment type="subcellular location">
    <subcellularLocation>
        <location evidence="1">Membrane</location>
    </subcellularLocation>
</comment>
<evidence type="ECO:0008006" key="9">
    <source>
        <dbReference type="Google" id="ProtNLM"/>
    </source>
</evidence>
<dbReference type="GO" id="GO:0016020">
    <property type="term" value="C:membrane"/>
    <property type="evidence" value="ECO:0007669"/>
    <property type="project" value="UniProtKB-SubCell"/>
</dbReference>
<keyword evidence="8" id="KW-1185">Reference proteome</keyword>
<dbReference type="EMBL" id="JAQIZT010000003">
    <property type="protein sequence ID" value="KAJ7005324.1"/>
    <property type="molecule type" value="Genomic_DNA"/>
</dbReference>
<name>A0AAD6RAK8_9ROSI</name>
<dbReference type="InterPro" id="IPR053211">
    <property type="entry name" value="DNA_repair-toleration"/>
</dbReference>
<comment type="caution">
    <text evidence="7">The sequence shown here is derived from an EMBL/GenBank/DDBJ whole genome shotgun (WGS) entry which is preliminary data.</text>
</comment>